<dbReference type="EMBL" id="JACETM010000003">
    <property type="protein sequence ID" value="MBA4723721.1"/>
    <property type="molecule type" value="Genomic_DNA"/>
</dbReference>
<evidence type="ECO:0000256" key="4">
    <source>
        <dbReference type="ARBA" id="ARBA00023163"/>
    </source>
</evidence>
<evidence type="ECO:0000313" key="7">
    <source>
        <dbReference type="Proteomes" id="UP000585327"/>
    </source>
</evidence>
<proteinExistence type="inferred from homology"/>
<evidence type="ECO:0000256" key="1">
    <source>
        <dbReference type="ARBA" id="ARBA00009437"/>
    </source>
</evidence>
<dbReference type="Proteomes" id="UP000585327">
    <property type="component" value="Unassembled WGS sequence"/>
</dbReference>
<dbReference type="PRINTS" id="PR00039">
    <property type="entry name" value="HTHLYSR"/>
</dbReference>
<evidence type="ECO:0000313" key="6">
    <source>
        <dbReference type="EMBL" id="MBA4723721.1"/>
    </source>
</evidence>
<dbReference type="GO" id="GO:0010628">
    <property type="term" value="P:positive regulation of gene expression"/>
    <property type="evidence" value="ECO:0007669"/>
    <property type="project" value="TreeGrafter"/>
</dbReference>
<dbReference type="InterPro" id="IPR036388">
    <property type="entry name" value="WH-like_DNA-bd_sf"/>
</dbReference>
<evidence type="ECO:0000259" key="5">
    <source>
        <dbReference type="PROSITE" id="PS50931"/>
    </source>
</evidence>
<accession>A0A838YQV2</accession>
<dbReference type="InterPro" id="IPR000847">
    <property type="entry name" value="LysR_HTH_N"/>
</dbReference>
<comment type="caution">
    <text evidence="6">The sequence shown here is derived from an EMBL/GenBank/DDBJ whole genome shotgun (WGS) entry which is preliminary data.</text>
</comment>
<keyword evidence="3" id="KW-0238">DNA-binding</keyword>
<dbReference type="Gene3D" id="1.10.10.10">
    <property type="entry name" value="Winged helix-like DNA-binding domain superfamily/Winged helix DNA-binding domain"/>
    <property type="match status" value="1"/>
</dbReference>
<evidence type="ECO:0000256" key="2">
    <source>
        <dbReference type="ARBA" id="ARBA00023015"/>
    </source>
</evidence>
<dbReference type="PROSITE" id="PS50931">
    <property type="entry name" value="HTH_LYSR"/>
    <property type="match status" value="1"/>
</dbReference>
<dbReference type="Pfam" id="PF00126">
    <property type="entry name" value="HTH_1"/>
    <property type="match status" value="1"/>
</dbReference>
<dbReference type="SUPFAM" id="SSF46785">
    <property type="entry name" value="Winged helix' DNA-binding domain"/>
    <property type="match status" value="1"/>
</dbReference>
<dbReference type="GO" id="GO:0003700">
    <property type="term" value="F:DNA-binding transcription factor activity"/>
    <property type="evidence" value="ECO:0007669"/>
    <property type="project" value="InterPro"/>
</dbReference>
<name>A0A838YQV2_9GAMM</name>
<dbReference type="Gene3D" id="3.40.190.290">
    <property type="match status" value="1"/>
</dbReference>
<protein>
    <submittedName>
        <fullName evidence="6">LysR family transcriptional regulator</fullName>
    </submittedName>
</protein>
<organism evidence="6 7">
    <name type="scientific">SAR86 cluster bacterium</name>
    <dbReference type="NCBI Taxonomy" id="2030880"/>
    <lineage>
        <taxon>Bacteria</taxon>
        <taxon>Pseudomonadati</taxon>
        <taxon>Pseudomonadota</taxon>
        <taxon>Gammaproteobacteria</taxon>
        <taxon>SAR86 cluster</taxon>
    </lineage>
</organism>
<keyword evidence="2" id="KW-0805">Transcription regulation</keyword>
<dbReference type="GO" id="GO:0043565">
    <property type="term" value="F:sequence-specific DNA binding"/>
    <property type="evidence" value="ECO:0007669"/>
    <property type="project" value="TreeGrafter"/>
</dbReference>
<comment type="similarity">
    <text evidence="1">Belongs to the LysR transcriptional regulatory family.</text>
</comment>
<dbReference type="CDD" id="cd05466">
    <property type="entry name" value="PBP2_LTTR_substrate"/>
    <property type="match status" value="1"/>
</dbReference>
<sequence length="305" mass="34439">MLNSKQIEIFYHIYKEGSITKAASVLNVSQPALSKSISYTEDKLGFKLFKRASKKLVPTDEANELYEYAAMVMFQLDNFNNTAKELMPLNSNDINVGTTPSIMQTLMPEILRKYKNSSFKTGFNFINLNSNELLNRLVNKSLDIVICFDPAISSRGSNQLEESNLLKEIIHQGTHVMISPKDMFKNKSHKNLYDFADHPFIEITNLISFYGVKSLTEHFRNESITNNIVAKSSSYAGAASLVELGIGNALVDIYTAKNCDPSKVDIFNLEESLPYKIVLLHDKSKAMSDKAKDFYEFVRSLANKI</sequence>
<dbReference type="SUPFAM" id="SSF53850">
    <property type="entry name" value="Periplasmic binding protein-like II"/>
    <property type="match status" value="1"/>
</dbReference>
<evidence type="ECO:0000256" key="3">
    <source>
        <dbReference type="ARBA" id="ARBA00023125"/>
    </source>
</evidence>
<dbReference type="Pfam" id="PF03466">
    <property type="entry name" value="LysR_substrate"/>
    <property type="match status" value="1"/>
</dbReference>
<keyword evidence="4" id="KW-0804">Transcription</keyword>
<dbReference type="PANTHER" id="PTHR30427">
    <property type="entry name" value="TRANSCRIPTIONAL ACTIVATOR PROTEIN LYSR"/>
    <property type="match status" value="1"/>
</dbReference>
<dbReference type="AlphaFoldDB" id="A0A838YQV2"/>
<dbReference type="InterPro" id="IPR036390">
    <property type="entry name" value="WH_DNA-bd_sf"/>
</dbReference>
<dbReference type="PANTHER" id="PTHR30427:SF1">
    <property type="entry name" value="TRANSCRIPTIONAL ACTIVATOR PROTEIN LYSR"/>
    <property type="match status" value="1"/>
</dbReference>
<feature type="domain" description="HTH lysR-type" evidence="5">
    <location>
        <begin position="2"/>
        <end position="59"/>
    </location>
</feature>
<dbReference type="InterPro" id="IPR005119">
    <property type="entry name" value="LysR_subst-bd"/>
</dbReference>
<reference evidence="6 7" key="1">
    <citation type="submission" date="2020-06" db="EMBL/GenBank/DDBJ databases">
        <title>Dysbiosis in marine aquaculture revealed through microbiome analysis: reverse ecology for environmental sustainability.</title>
        <authorList>
            <person name="Haro-Moreno J.M."/>
            <person name="Coutinho F.H."/>
            <person name="Zaragoza-Solas A."/>
            <person name="Picazo A."/>
            <person name="Almagro-Moreno S."/>
            <person name="Lopez-Perez M."/>
        </authorList>
    </citation>
    <scope>NUCLEOTIDE SEQUENCE [LARGE SCALE GENOMIC DNA]</scope>
    <source>
        <strain evidence="6">MCMED-G42</strain>
    </source>
</reference>
<gene>
    <name evidence="6" type="ORF">H2021_00740</name>
</gene>